<dbReference type="PANTHER" id="PTHR22928:SF3">
    <property type="entry name" value="TELOMERE-ASSOCIATED PROTEIN RIF1"/>
    <property type="match status" value="1"/>
</dbReference>
<evidence type="ECO:0000256" key="6">
    <source>
        <dbReference type="ARBA" id="ARBA00023306"/>
    </source>
</evidence>
<dbReference type="SUPFAM" id="SSF48371">
    <property type="entry name" value="ARM repeat"/>
    <property type="match status" value="1"/>
</dbReference>
<feature type="compositionally biased region" description="Basic and acidic residues" evidence="7">
    <location>
        <begin position="1729"/>
        <end position="1746"/>
    </location>
</feature>
<feature type="compositionally biased region" description="Basic and acidic residues" evidence="7">
    <location>
        <begin position="1246"/>
        <end position="1275"/>
    </location>
</feature>
<keyword evidence="3" id="KW-0158">Chromosome</keyword>
<feature type="compositionally biased region" description="Polar residues" evidence="7">
    <location>
        <begin position="1963"/>
        <end position="1973"/>
    </location>
</feature>
<dbReference type="GO" id="GO:0005634">
    <property type="term" value="C:nucleus"/>
    <property type="evidence" value="ECO:0007669"/>
    <property type="project" value="UniProtKB-SubCell"/>
</dbReference>
<dbReference type="EMBL" id="WBNM01031769">
    <property type="protein sequence ID" value="NXP79115.1"/>
    <property type="molecule type" value="Genomic_DNA"/>
</dbReference>
<feature type="region of interest" description="Disordered" evidence="7">
    <location>
        <begin position="2028"/>
        <end position="2061"/>
    </location>
</feature>
<feature type="compositionally biased region" description="Polar residues" evidence="7">
    <location>
        <begin position="1222"/>
        <end position="1234"/>
    </location>
</feature>
<feature type="compositionally biased region" description="Polar residues" evidence="7">
    <location>
        <begin position="2046"/>
        <end position="2059"/>
    </location>
</feature>
<feature type="compositionally biased region" description="Polar residues" evidence="7">
    <location>
        <begin position="1637"/>
        <end position="1657"/>
    </location>
</feature>
<feature type="compositionally biased region" description="Low complexity" evidence="7">
    <location>
        <begin position="1189"/>
        <end position="1202"/>
    </location>
</feature>
<feature type="region of interest" description="Disordered" evidence="7">
    <location>
        <begin position="1074"/>
        <end position="1714"/>
    </location>
</feature>
<feature type="compositionally biased region" description="Polar residues" evidence="7">
    <location>
        <begin position="1298"/>
        <end position="1340"/>
    </location>
</feature>
<dbReference type="CDD" id="cd14267">
    <property type="entry name" value="Rif1_CTD_C-II_like"/>
    <property type="match status" value="1"/>
</dbReference>
<keyword evidence="4" id="KW-0779">Telomere</keyword>
<feature type="non-terminal residue" evidence="9">
    <location>
        <position position="2271"/>
    </location>
</feature>
<proteinExistence type="predicted"/>
<feature type="compositionally biased region" description="Basic and acidic residues" evidence="7">
    <location>
        <begin position="1872"/>
        <end position="1882"/>
    </location>
</feature>
<evidence type="ECO:0000256" key="1">
    <source>
        <dbReference type="ARBA" id="ARBA00004123"/>
    </source>
</evidence>
<evidence type="ECO:0000313" key="9">
    <source>
        <dbReference type="EMBL" id="NXP79115.1"/>
    </source>
</evidence>
<dbReference type="GO" id="GO:0000723">
    <property type="term" value="P:telomere maintenance"/>
    <property type="evidence" value="ECO:0007669"/>
    <property type="project" value="TreeGrafter"/>
</dbReference>
<feature type="compositionally biased region" description="Basic and acidic residues" evidence="7">
    <location>
        <begin position="1896"/>
        <end position="1911"/>
    </location>
</feature>
<evidence type="ECO:0000256" key="7">
    <source>
        <dbReference type="SAM" id="MobiDB-lite"/>
    </source>
</evidence>
<keyword evidence="6" id="KW-0131">Cell cycle</keyword>
<comment type="subcellular location">
    <subcellularLocation>
        <location evidence="2">Chromosome</location>
        <location evidence="2">Telomere</location>
    </subcellularLocation>
    <subcellularLocation>
        <location evidence="1">Nucleus</location>
    </subcellularLocation>
</comment>
<feature type="compositionally biased region" description="Polar residues" evidence="7">
    <location>
        <begin position="1748"/>
        <end position="1771"/>
    </location>
</feature>
<feature type="non-terminal residue" evidence="9">
    <location>
        <position position="1"/>
    </location>
</feature>
<feature type="compositionally biased region" description="Polar residues" evidence="7">
    <location>
        <begin position="1800"/>
        <end position="1811"/>
    </location>
</feature>
<protein>
    <submittedName>
        <fullName evidence="9">RIF1 protein</fullName>
    </submittedName>
</protein>
<sequence>SRLTGEESKQFTANVRKHFPRLCKVFKAHISNQNSELNNAALQALGFCVFNSSIVSELSATEIRELLSEVTSVAVKTSDKNTRTRALWVISKQTFPSEIVQKEVPNIISTLEAIFTKGDLQSSVVEYEALNVIIRLVEQTPAQMGEEAVRWAKLIIPLVVHSTHKVQLRGATALEMGMPLLLQKQQEVAAVTEHLMTTKLISELQKLFSTKNETYVLKLWPLFVKLLGKALHRSGSFINSLLQLEELGFRSGSPVVKKIAFIAWKSLIDNFALNPDILCSAKRLKLLMQPLSSIHVRTEALALTKLEVWWYLLMRLGPQLPANFEQVCVPLIQSTLSLDSSAAALQGTPSRVAANQSLAPATPAQKSGPYPFANPATPRMNLNSSTAGLVAIPSIQLLGIEMLLHFLMGPEVLDFAKQNKVVLSLEPLQNPLISTPSFFCKHASTFINAVQDGFIAIGKEVPDCMLNVIWKDINGYVKTAIESGNKSKEKQGSEVLTLLLQALKNIVRSNSLPVQKILSLIDITVKELPGKVLGSPAYQIADMDLLNGTPALFLLQLPFHNNLLECCVTEERFFVILETLVGYVLSGPTSPLAFSESVICIINQSAKQVENKEHLWRMWSIVVNPLTEWINRTNEVNQGDALEHNFSAVYSALLLPVQHIFPVQEFPQATMKSLLRTWSDLYRAFARCAALVATAEENLCCEELCAKIIAGLEGETPVMFSMMDGLTHILSVMVDCINFAPYATKYQPKHRSPQTSTDWAKKKKEPLGKLASLFKLLVMLLNTFHVLSSKETCSETLTSVGPSILAVLQNIISHVSLPSVIGSMFAVLSNPLAVFYEKAKLPDVSKAYSHLNNKLEKLLAEIMQCLQSHCTGSYDRELLEQLSPLLCVIFQHKSKQIRNQAAQFWNATFAKAAALTYPEELKAVLSQAKKKMPLLLPGFENVEMAEDYSSRFSDVVEDSQLDAKISGMEVKLGQKRDSMLAQSSEIKKEAKDKSCNTQGTSAKLKLEFSPLKPKSEILLEEEESADFVFIPPETKTRVLTEHQKEVLRSKRVGIPAMYNNLDCSQDTTLFSQYTQTQEDSLEKPSLTENAEVVIKDEPQEENGESGACTNETDELSESSRPDPPTENAACLPKSPVTCLEESSSSKSMQDSKQETEEMILEEPSAGEGLETSSVEAAPEEPLEGNETTSNISSSSASSDVISGTPQPASRRQSFITLEKFGSSENRPFSLSPLNSVSGMSASASVADKRENTTCKTSAEPEKAEDDNKKPSKLESEQIFTAIRRLTRRQSKMEHQGDKQSNVLTKSEQESLHSGSVENSPELLSTENVEQVLLAQSQALHSSDADIKKAEDTVEEMEKDQATDMDAKENTPPETTVSSEQVTAEGSQAPPVSPNHKPLRRSLRRRSEAAESTAGSQDAEDGHQKRSRHKDNEKSGQKKVPQTKDDGSQKQKVASGKTAESTNKPESNLVERTAAEDSSSKESPASRGLEEANRSARKPEDNLKADMEGHDSRESTEDQTKMKRPRYHTRRSSQGLLSSIENSEAEGSETKQESVRRRKSAKVKNRDDPPEGKLKDVQTESCSQEVSSQENEAKSLEEANGADLSHEASGDAAPTAEPCDPPNQVTPADTSRAVGPASSETSPDVQNTSVEQSKSSTVVEPLTSPRGPDQGLKAAEETSHTEKQLPTEDSGSNASGGEVSSSQTPEGQLKRSKRLKRLKNCSCCPTKIKEEEASFTRSQKEVTHEETEPQSTLVQTSVSTAELSGNSQSDESLSMAPCAMSTPVHPPKELSALNVEGEGSSGENLQGNSSVVEENPDPECLEGEIILSLVEIQVPFVQTDQTGQHLSEPASDEPGDSSLAAGDQSEEPTAAENEARSQSRQLEETPEVLTTSQPESKQLKELESHQDDKKAESIAGETCDVQDAEMEELVESKMTVPEDVALDKDNAGENGGVGSPQKPADVSSAVSESPNSVQARCVWSPSASPSTGILKRGVKRSQEDDSLSPANKIRRVSFANPIYQEGLADDIDRRSPVVRSHSSPSSRSLKVLSNGQPKRVTTPTKGFLPLESRKSKLKSSKKCLIREMAMESPPSQKECMYPALVGCTTPVSVILPQITTSLCARGMVQVIRARNIRTVGDLSSLTASEIENLPILSPKVYNVKKALRGYHEQQVRFILNFRKMLSSAQLLIHSTPPSFPSLADVAEAVIPAPPAPAPADLLSQVEALAAQLSSEDLLHCCSGSQLFQMQAKLLAMTNCITRNLQARWQSPPHEAS</sequence>
<feature type="compositionally biased region" description="Basic and acidic residues" evidence="7">
    <location>
        <begin position="1419"/>
        <end position="1448"/>
    </location>
</feature>
<feature type="compositionally biased region" description="Basic and acidic residues" evidence="7">
    <location>
        <begin position="1358"/>
        <end position="1370"/>
    </location>
</feature>
<evidence type="ECO:0000256" key="5">
    <source>
        <dbReference type="ARBA" id="ARBA00023242"/>
    </source>
</evidence>
<feature type="region of interest" description="Disordered" evidence="7">
    <location>
        <begin position="1838"/>
        <end position="2003"/>
    </location>
</feature>
<feature type="region of interest" description="Disordered" evidence="7">
    <location>
        <begin position="356"/>
        <end position="375"/>
    </location>
</feature>
<dbReference type="InterPro" id="IPR022031">
    <property type="entry name" value="Rif1_N"/>
</dbReference>
<evidence type="ECO:0000259" key="8">
    <source>
        <dbReference type="Pfam" id="PF12231"/>
    </source>
</evidence>
<feature type="compositionally biased region" description="Polar residues" evidence="7">
    <location>
        <begin position="1531"/>
        <end position="1541"/>
    </location>
</feature>
<dbReference type="InterPro" id="IPR016024">
    <property type="entry name" value="ARM-type_fold"/>
</dbReference>
<keyword evidence="5" id="KW-0539">Nucleus</keyword>
<dbReference type="PANTHER" id="PTHR22928">
    <property type="entry name" value="TELOMERE-ASSOCIATED PROTEIN RIF1"/>
    <property type="match status" value="1"/>
</dbReference>
<feature type="compositionally biased region" description="Basic residues" evidence="7">
    <location>
        <begin position="1521"/>
        <end position="1530"/>
    </location>
</feature>
<feature type="compositionally biased region" description="Polar residues" evidence="7">
    <location>
        <begin position="1686"/>
        <end position="1705"/>
    </location>
</feature>
<feature type="compositionally biased region" description="Basic and acidic residues" evidence="7">
    <location>
        <begin position="1342"/>
        <end position="1351"/>
    </location>
</feature>
<feature type="compositionally biased region" description="Basic and acidic residues" evidence="7">
    <location>
        <begin position="1487"/>
        <end position="1520"/>
    </location>
</feature>
<comment type="caution">
    <text evidence="9">The sequence shown here is derived from an EMBL/GenBank/DDBJ whole genome shotgun (WGS) entry which is preliminary data.</text>
</comment>
<feature type="compositionally biased region" description="Polar residues" evidence="7">
    <location>
        <begin position="1578"/>
        <end position="1589"/>
    </location>
</feature>
<accession>A0A852CED0</accession>
<keyword evidence="10" id="KW-1185">Reference proteome</keyword>
<feature type="compositionally biased region" description="Polar residues" evidence="7">
    <location>
        <begin position="1371"/>
        <end position="1385"/>
    </location>
</feature>
<feature type="compositionally biased region" description="Acidic residues" evidence="7">
    <location>
        <begin position="1919"/>
        <end position="1928"/>
    </location>
</feature>
<feature type="compositionally biased region" description="Basic and acidic residues" evidence="7">
    <location>
        <begin position="1563"/>
        <end position="1577"/>
    </location>
</feature>
<feature type="domain" description="Telomere-associated protein Rif1 N-terminal" evidence="8">
    <location>
        <begin position="2"/>
        <end position="328"/>
    </location>
</feature>
<feature type="compositionally biased region" description="Low complexity" evidence="7">
    <location>
        <begin position="2032"/>
        <end position="2043"/>
    </location>
</feature>
<dbReference type="Proteomes" id="UP000611227">
    <property type="component" value="Unassembled WGS sequence"/>
</dbReference>
<name>A0A852CED0_9PICI</name>
<feature type="compositionally biased region" description="Low complexity" evidence="7">
    <location>
        <begin position="1235"/>
        <end position="1245"/>
    </location>
</feature>
<evidence type="ECO:0000256" key="2">
    <source>
        <dbReference type="ARBA" id="ARBA00004574"/>
    </source>
</evidence>
<dbReference type="GO" id="GO:0140445">
    <property type="term" value="C:chromosome, telomeric repeat region"/>
    <property type="evidence" value="ECO:0007669"/>
    <property type="project" value="TreeGrafter"/>
</dbReference>
<reference evidence="9" key="1">
    <citation type="submission" date="2019-09" db="EMBL/GenBank/DDBJ databases">
        <title>Bird 10,000 Genomes (B10K) Project - Family phase.</title>
        <authorList>
            <person name="Zhang G."/>
        </authorList>
    </citation>
    <scope>NUCLEOTIDE SEQUENCE</scope>
    <source>
        <strain evidence="9">B10K-DU-001-30</strain>
        <tissue evidence="9">Muscle</tissue>
    </source>
</reference>
<evidence type="ECO:0000256" key="4">
    <source>
        <dbReference type="ARBA" id="ARBA00022895"/>
    </source>
</evidence>
<feature type="region of interest" description="Disordered" evidence="7">
    <location>
        <begin position="1729"/>
        <end position="1818"/>
    </location>
</feature>
<evidence type="ECO:0000256" key="3">
    <source>
        <dbReference type="ARBA" id="ARBA00022454"/>
    </source>
</evidence>
<gene>
    <name evidence="9" type="primary">Rif1</name>
    <name evidence="9" type="ORF">RAMSUL_R12669</name>
</gene>
<organism evidence="9 10">
    <name type="scientific">Ramphastos sulfuratus</name>
    <dbReference type="NCBI Taxonomy" id="322582"/>
    <lineage>
        <taxon>Eukaryota</taxon>
        <taxon>Metazoa</taxon>
        <taxon>Chordata</taxon>
        <taxon>Craniata</taxon>
        <taxon>Vertebrata</taxon>
        <taxon>Euteleostomi</taxon>
        <taxon>Archelosauria</taxon>
        <taxon>Archosauria</taxon>
        <taxon>Dinosauria</taxon>
        <taxon>Saurischia</taxon>
        <taxon>Theropoda</taxon>
        <taxon>Coelurosauria</taxon>
        <taxon>Aves</taxon>
        <taxon>Neognathae</taxon>
        <taxon>Neoaves</taxon>
        <taxon>Telluraves</taxon>
        <taxon>Coraciimorphae</taxon>
        <taxon>Piciformes</taxon>
        <taxon>Ramphastidae</taxon>
        <taxon>Ramphastos</taxon>
    </lineage>
</organism>
<dbReference type="Pfam" id="PF12231">
    <property type="entry name" value="Rif1_N"/>
    <property type="match status" value="1"/>
</dbReference>
<evidence type="ECO:0000313" key="10">
    <source>
        <dbReference type="Proteomes" id="UP000611227"/>
    </source>
</evidence>
<feature type="compositionally biased region" description="Basic and acidic residues" evidence="7">
    <location>
        <begin position="1673"/>
        <end position="1685"/>
    </location>
</feature>
<feature type="compositionally biased region" description="Polar residues" evidence="7">
    <location>
        <begin position="1203"/>
        <end position="1215"/>
    </location>
</feature>